<dbReference type="AlphaFoldDB" id="A0A7Z7YTB1"/>
<proteinExistence type="predicted"/>
<reference evidence="2 3" key="1">
    <citation type="journal article" date="2019" name="Sci. Transl. Med.">
        <title>Quorum sensing between bacterial species on the skin protects against epidermal injury in atopic dermatitis.</title>
        <authorList>
            <person name="Williams M.R."/>
        </authorList>
    </citation>
    <scope>NUCLEOTIDE SEQUENCE [LARGE SCALE GENOMIC DNA]</scope>
    <source>
        <strain evidence="2 3">H8</strain>
    </source>
</reference>
<comment type="caution">
    <text evidence="2">The sequence shown here is derived from an EMBL/GenBank/DDBJ whole genome shotgun (WGS) entry which is preliminary data.</text>
</comment>
<evidence type="ECO:0000313" key="3">
    <source>
        <dbReference type="Proteomes" id="UP000291949"/>
    </source>
</evidence>
<keyword evidence="1" id="KW-1133">Transmembrane helix</keyword>
<accession>A0A7Z7YTB1</accession>
<dbReference type="RefSeq" id="WP_154812144.1">
    <property type="nucleotide sequence ID" value="NZ_JAVLJW010000009.1"/>
</dbReference>
<feature type="transmembrane region" description="Helical" evidence="1">
    <location>
        <begin position="182"/>
        <end position="202"/>
    </location>
</feature>
<sequence>MDPYKLTETEEEQRRGLRQRFIGIFIVISVTHFIINFISSPPPQYIVWGNGTNYFSKVIDFIGQTFQSISFVNIMLSIIVLLFGFFIKRIIYFYTGLLFLVGSFLINRTLSSINTQLLLIRIINSNDMDIGGVGTFKPVITLVYTILCFGFLGIMAYINISYICGYSKYFNEDNDDIRKKRVMYPLISVVIPAIYIYLFQYLGVEQLAKFLYDVFFKLVQEFKSQL</sequence>
<evidence type="ECO:0000256" key="1">
    <source>
        <dbReference type="SAM" id="Phobius"/>
    </source>
</evidence>
<feature type="transmembrane region" description="Helical" evidence="1">
    <location>
        <begin position="61"/>
        <end position="83"/>
    </location>
</feature>
<name>A0A7Z7YTB1_STACP</name>
<keyword evidence="1" id="KW-0812">Transmembrane</keyword>
<evidence type="ECO:0000313" key="2">
    <source>
        <dbReference type="EMBL" id="TBW75371.1"/>
    </source>
</evidence>
<dbReference type="EMBL" id="SCHC01000007">
    <property type="protein sequence ID" value="TBW75371.1"/>
    <property type="molecule type" value="Genomic_DNA"/>
</dbReference>
<organism evidence="2 3">
    <name type="scientific">Staphylococcus capitis</name>
    <dbReference type="NCBI Taxonomy" id="29388"/>
    <lineage>
        <taxon>Bacteria</taxon>
        <taxon>Bacillati</taxon>
        <taxon>Bacillota</taxon>
        <taxon>Bacilli</taxon>
        <taxon>Bacillales</taxon>
        <taxon>Staphylococcaceae</taxon>
        <taxon>Staphylococcus</taxon>
    </lineage>
</organism>
<feature type="transmembrane region" description="Helical" evidence="1">
    <location>
        <begin position="21"/>
        <end position="41"/>
    </location>
</feature>
<dbReference type="Proteomes" id="UP000291949">
    <property type="component" value="Unassembled WGS sequence"/>
</dbReference>
<protein>
    <submittedName>
        <fullName evidence="2">Uncharacterized protein</fullName>
    </submittedName>
</protein>
<feature type="transmembrane region" description="Helical" evidence="1">
    <location>
        <begin position="90"/>
        <end position="110"/>
    </location>
</feature>
<keyword evidence="1" id="KW-0472">Membrane</keyword>
<gene>
    <name evidence="2" type="ORF">EQ811_11715</name>
</gene>
<feature type="transmembrane region" description="Helical" evidence="1">
    <location>
        <begin position="142"/>
        <end position="162"/>
    </location>
</feature>